<protein>
    <submittedName>
        <fullName evidence="2">Uncharacterized protein</fullName>
    </submittedName>
</protein>
<accession>A0ABT6GVR5</accession>
<feature type="compositionally biased region" description="Basic and acidic residues" evidence="1">
    <location>
        <begin position="41"/>
        <end position="50"/>
    </location>
</feature>
<feature type="region of interest" description="Disordered" evidence="1">
    <location>
        <begin position="41"/>
        <end position="75"/>
    </location>
</feature>
<comment type="caution">
    <text evidence="2">The sequence shown here is derived from an EMBL/GenBank/DDBJ whole genome shotgun (WGS) entry which is preliminary data.</text>
</comment>
<organism evidence="2 3">
    <name type="scientific">Mycolicibacterium gadium</name>
    <name type="common">Mycobacterium gadium</name>
    <dbReference type="NCBI Taxonomy" id="1794"/>
    <lineage>
        <taxon>Bacteria</taxon>
        <taxon>Bacillati</taxon>
        <taxon>Actinomycetota</taxon>
        <taxon>Actinomycetes</taxon>
        <taxon>Mycobacteriales</taxon>
        <taxon>Mycobacteriaceae</taxon>
        <taxon>Mycolicibacterium</taxon>
    </lineage>
</organism>
<evidence type="ECO:0000313" key="3">
    <source>
        <dbReference type="Proteomes" id="UP001154266"/>
    </source>
</evidence>
<gene>
    <name evidence="2" type="ORF">MNO81_20670</name>
</gene>
<dbReference type="RefSeq" id="WP_278222633.1">
    <property type="nucleotide sequence ID" value="NZ_JAKZMO010000019.1"/>
</dbReference>
<name>A0ABT6GVR5_MYCGU</name>
<reference evidence="2" key="1">
    <citation type="journal article" date="2023" name="Environ. Microbiol.">
        <title>The 2-methylpropene degradation pathway in Mycobacteriaceae family strains.</title>
        <authorList>
            <person name="Helbich S."/>
            <person name="Barrantes I."/>
            <person name="Dos Anjos Borges L.G."/>
            <person name="Pieper D.H."/>
            <person name="Vainshtein Y."/>
            <person name="Sohn K."/>
            <person name="Engesser K.H."/>
        </authorList>
    </citation>
    <scope>NUCLEOTIDE SEQUENCE</scope>
    <source>
        <strain evidence="2">IBE100</strain>
    </source>
</reference>
<proteinExistence type="predicted"/>
<evidence type="ECO:0000256" key="1">
    <source>
        <dbReference type="SAM" id="MobiDB-lite"/>
    </source>
</evidence>
<evidence type="ECO:0000313" key="2">
    <source>
        <dbReference type="EMBL" id="MDG5485219.1"/>
    </source>
</evidence>
<sequence>MRTTQTPFLETYEDVRVECAAAGEGLQHRYIVPIRGSARQFRGDRRRGDPRVGAVSTRTSRLPTGSLAPPWMMEG</sequence>
<dbReference type="EMBL" id="JAKZMO010000019">
    <property type="protein sequence ID" value="MDG5485219.1"/>
    <property type="molecule type" value="Genomic_DNA"/>
</dbReference>
<keyword evidence="3" id="KW-1185">Reference proteome</keyword>
<dbReference type="Proteomes" id="UP001154266">
    <property type="component" value="Unassembled WGS sequence"/>
</dbReference>